<dbReference type="OrthoDB" id="6141102at2759"/>
<dbReference type="Gene3D" id="2.170.270.10">
    <property type="entry name" value="SET domain"/>
    <property type="match status" value="1"/>
</dbReference>
<accession>G4T5Q7</accession>
<comment type="caution">
    <text evidence="2">The sequence shown here is derived from an EMBL/GenBank/DDBJ whole genome shotgun (WGS) entry which is preliminary data.</text>
</comment>
<feature type="domain" description="SET" evidence="1">
    <location>
        <begin position="4"/>
        <end position="62"/>
    </location>
</feature>
<gene>
    <name evidence="2" type="ORF">PIIN_00320</name>
</gene>
<organism evidence="2 3">
    <name type="scientific">Serendipita indica (strain DSM 11827)</name>
    <name type="common">Root endophyte fungus</name>
    <name type="synonym">Piriformospora indica</name>
    <dbReference type="NCBI Taxonomy" id="1109443"/>
    <lineage>
        <taxon>Eukaryota</taxon>
        <taxon>Fungi</taxon>
        <taxon>Dikarya</taxon>
        <taxon>Basidiomycota</taxon>
        <taxon>Agaricomycotina</taxon>
        <taxon>Agaricomycetes</taxon>
        <taxon>Sebacinales</taxon>
        <taxon>Serendipitaceae</taxon>
        <taxon>Serendipita</taxon>
    </lineage>
</organism>
<dbReference type="InterPro" id="IPR046341">
    <property type="entry name" value="SET_dom_sf"/>
</dbReference>
<dbReference type="InParanoid" id="G4T5Q7"/>
<evidence type="ECO:0000259" key="1">
    <source>
        <dbReference type="Pfam" id="PF00856"/>
    </source>
</evidence>
<evidence type="ECO:0000313" key="3">
    <source>
        <dbReference type="Proteomes" id="UP000007148"/>
    </source>
</evidence>
<dbReference type="Pfam" id="PF00856">
    <property type="entry name" value="SET"/>
    <property type="match status" value="1"/>
</dbReference>
<protein>
    <recommendedName>
        <fullName evidence="1">SET domain-containing protein</fullName>
    </recommendedName>
</protein>
<evidence type="ECO:0000313" key="2">
    <source>
        <dbReference type="EMBL" id="CCA66637.1"/>
    </source>
</evidence>
<proteinExistence type="predicted"/>
<dbReference type="SUPFAM" id="SSF82199">
    <property type="entry name" value="SET domain"/>
    <property type="match status" value="1"/>
</dbReference>
<reference evidence="2 3" key="1">
    <citation type="journal article" date="2011" name="PLoS Pathog.">
        <title>Endophytic Life Strategies Decoded by Genome and Transcriptome Analyses of the Mutualistic Root Symbiont Piriformospora indica.</title>
        <authorList>
            <person name="Zuccaro A."/>
            <person name="Lahrmann U."/>
            <person name="Guldener U."/>
            <person name="Langen G."/>
            <person name="Pfiffi S."/>
            <person name="Biedenkopf D."/>
            <person name="Wong P."/>
            <person name="Samans B."/>
            <person name="Grimm C."/>
            <person name="Basiewicz M."/>
            <person name="Murat C."/>
            <person name="Martin F."/>
            <person name="Kogel K.H."/>
        </authorList>
    </citation>
    <scope>NUCLEOTIDE SEQUENCE [LARGE SCALE GENOMIC DNA]</scope>
    <source>
        <strain evidence="2 3">DSM 11827</strain>
    </source>
</reference>
<dbReference type="Proteomes" id="UP000007148">
    <property type="component" value="Unassembled WGS sequence"/>
</dbReference>
<dbReference type="HOGENOM" id="CLU_2813317_0_0_1"/>
<dbReference type="AlphaFoldDB" id="G4T5Q7"/>
<name>G4T5Q7_SERID</name>
<dbReference type="EMBL" id="CAFZ01000004">
    <property type="protein sequence ID" value="CCA66637.1"/>
    <property type="molecule type" value="Genomic_DNA"/>
</dbReference>
<sequence>MTSEMHIDGTSCGNETRFINDPRRAERVNCVIRRIWVDGHLYFGIEASKRIKRGHELYLSYGNDFWS</sequence>
<keyword evidence="3" id="KW-1185">Reference proteome</keyword>
<dbReference type="InterPro" id="IPR001214">
    <property type="entry name" value="SET_dom"/>
</dbReference>